<keyword evidence="2" id="KW-1185">Reference proteome</keyword>
<protein>
    <submittedName>
        <fullName evidence="1">Uncharacterized protein</fullName>
    </submittedName>
</protein>
<dbReference type="AlphaFoldDB" id="A0A8T0EY32"/>
<evidence type="ECO:0000313" key="1">
    <source>
        <dbReference type="EMBL" id="KAF8783286.1"/>
    </source>
</evidence>
<gene>
    <name evidence="1" type="ORF">HNY73_013468</name>
</gene>
<organism evidence="1 2">
    <name type="scientific">Argiope bruennichi</name>
    <name type="common">Wasp spider</name>
    <name type="synonym">Aranea bruennichi</name>
    <dbReference type="NCBI Taxonomy" id="94029"/>
    <lineage>
        <taxon>Eukaryota</taxon>
        <taxon>Metazoa</taxon>
        <taxon>Ecdysozoa</taxon>
        <taxon>Arthropoda</taxon>
        <taxon>Chelicerata</taxon>
        <taxon>Arachnida</taxon>
        <taxon>Araneae</taxon>
        <taxon>Araneomorphae</taxon>
        <taxon>Entelegynae</taxon>
        <taxon>Araneoidea</taxon>
        <taxon>Araneidae</taxon>
        <taxon>Argiope</taxon>
    </lineage>
</organism>
<reference evidence="1" key="2">
    <citation type="submission" date="2020-06" db="EMBL/GenBank/DDBJ databases">
        <authorList>
            <person name="Sheffer M."/>
        </authorList>
    </citation>
    <scope>NUCLEOTIDE SEQUENCE</scope>
</reference>
<proteinExistence type="predicted"/>
<dbReference type="Proteomes" id="UP000807504">
    <property type="component" value="Unassembled WGS sequence"/>
</dbReference>
<sequence>MSPPNDKSISRNKYSVEIKESNKNYFHFVGCYVKAKAVNLQKKHNQKNAIMCQLLNHVILDSLQWRQLSVVQHFCCGNCYHLDEA</sequence>
<comment type="caution">
    <text evidence="1">The sequence shown here is derived from an EMBL/GenBank/DDBJ whole genome shotgun (WGS) entry which is preliminary data.</text>
</comment>
<evidence type="ECO:0000313" key="2">
    <source>
        <dbReference type="Proteomes" id="UP000807504"/>
    </source>
</evidence>
<accession>A0A8T0EY32</accession>
<name>A0A8T0EY32_ARGBR</name>
<dbReference type="EMBL" id="JABXBU010001863">
    <property type="protein sequence ID" value="KAF8783286.1"/>
    <property type="molecule type" value="Genomic_DNA"/>
</dbReference>
<reference evidence="1" key="1">
    <citation type="journal article" date="2020" name="bioRxiv">
        <title>Chromosome-level reference genome of the European wasp spider Argiope bruennichi: a resource for studies on range expansion and evolutionary adaptation.</title>
        <authorList>
            <person name="Sheffer M.M."/>
            <person name="Hoppe A."/>
            <person name="Krehenwinkel H."/>
            <person name="Uhl G."/>
            <person name="Kuss A.W."/>
            <person name="Jensen L."/>
            <person name="Jensen C."/>
            <person name="Gillespie R.G."/>
            <person name="Hoff K.J."/>
            <person name="Prost S."/>
        </authorList>
    </citation>
    <scope>NUCLEOTIDE SEQUENCE</scope>
</reference>